<proteinExistence type="predicted"/>
<dbReference type="EMBL" id="BKCJ010210685">
    <property type="protein sequence ID" value="GEY79779.1"/>
    <property type="molecule type" value="Genomic_DNA"/>
</dbReference>
<sequence>KKNCSFIALMDEQMMRGWLNDLQDRFETLAQQRVAAFQQQLEAFHVKHARMTEAHFEAIAKKDKNILEKTDTTLSLPSEEASHKVEGPLDASEDTLLSSRSEDLNVKIQEKAVEYVRALNVAPLEVVFAGPNDEESTSGKTVDEESVGIKNEHVDVNEGKSLNLVVAANDVSNNGFSEVDHQWQGDLFATAGVVQVDTWNHNRSQPVNTFE</sequence>
<feature type="non-terminal residue" evidence="1">
    <location>
        <position position="1"/>
    </location>
</feature>
<reference evidence="1" key="1">
    <citation type="journal article" date="2019" name="Sci. Rep.">
        <title>Draft genome of Tanacetum cinerariifolium, the natural source of mosquito coil.</title>
        <authorList>
            <person name="Yamashiro T."/>
            <person name="Shiraishi A."/>
            <person name="Satake H."/>
            <person name="Nakayama K."/>
        </authorList>
    </citation>
    <scope>NUCLEOTIDE SEQUENCE</scope>
</reference>
<gene>
    <name evidence="1" type="ORF">Tci_451753</name>
</gene>
<evidence type="ECO:0000313" key="1">
    <source>
        <dbReference type="EMBL" id="GEY79779.1"/>
    </source>
</evidence>
<dbReference type="AlphaFoldDB" id="A0A699HWK0"/>
<accession>A0A699HWK0</accession>
<organism evidence="1">
    <name type="scientific">Tanacetum cinerariifolium</name>
    <name type="common">Dalmatian daisy</name>
    <name type="synonym">Chrysanthemum cinerariifolium</name>
    <dbReference type="NCBI Taxonomy" id="118510"/>
    <lineage>
        <taxon>Eukaryota</taxon>
        <taxon>Viridiplantae</taxon>
        <taxon>Streptophyta</taxon>
        <taxon>Embryophyta</taxon>
        <taxon>Tracheophyta</taxon>
        <taxon>Spermatophyta</taxon>
        <taxon>Magnoliopsida</taxon>
        <taxon>eudicotyledons</taxon>
        <taxon>Gunneridae</taxon>
        <taxon>Pentapetalae</taxon>
        <taxon>asterids</taxon>
        <taxon>campanulids</taxon>
        <taxon>Asterales</taxon>
        <taxon>Asteraceae</taxon>
        <taxon>Asteroideae</taxon>
        <taxon>Anthemideae</taxon>
        <taxon>Anthemidinae</taxon>
        <taxon>Tanacetum</taxon>
    </lineage>
</organism>
<name>A0A699HWK0_TANCI</name>
<comment type="caution">
    <text evidence="1">The sequence shown here is derived from an EMBL/GenBank/DDBJ whole genome shotgun (WGS) entry which is preliminary data.</text>
</comment>
<protein>
    <submittedName>
        <fullName evidence="1">Uncharacterized protein</fullName>
    </submittedName>
</protein>